<organism evidence="1 2">
    <name type="scientific">Winogradskyella vincentii</name>
    <dbReference type="NCBI Taxonomy" id="2877122"/>
    <lineage>
        <taxon>Bacteria</taxon>
        <taxon>Pseudomonadati</taxon>
        <taxon>Bacteroidota</taxon>
        <taxon>Flavobacteriia</taxon>
        <taxon>Flavobacteriales</taxon>
        <taxon>Flavobacteriaceae</taxon>
        <taxon>Winogradskyella</taxon>
    </lineage>
</organism>
<evidence type="ECO:0000313" key="1">
    <source>
        <dbReference type="EMBL" id="MCA0152374.1"/>
    </source>
</evidence>
<gene>
    <name evidence="1" type="ORF">LBV24_04040</name>
</gene>
<accession>A0ABS7XXJ7</accession>
<protein>
    <recommendedName>
        <fullName evidence="3">Lipoprotein</fullName>
    </recommendedName>
</protein>
<sequence length="179" mass="20469">MKNTVLILAIMMLFVACKKEKPSNMVTEPTPIIIENDIKELIIKLSFKTNKSDVFKIMVNNIAVDELQKKNIHISEEVVPTSGIDEISANFGDNNISNNVLINFGNKEVKEVEIMDITVIFGNNQISLKTPEDQNRYLNFNKFIEKDTTSNKLRTKRVNGAHNPTIYFKRNLVNLLKKE</sequence>
<evidence type="ECO:0000313" key="2">
    <source>
        <dbReference type="Proteomes" id="UP001198402"/>
    </source>
</evidence>
<dbReference type="EMBL" id="JAIUJS010000002">
    <property type="protein sequence ID" value="MCA0152374.1"/>
    <property type="molecule type" value="Genomic_DNA"/>
</dbReference>
<comment type="caution">
    <text evidence="1">The sequence shown here is derived from an EMBL/GenBank/DDBJ whole genome shotgun (WGS) entry which is preliminary data.</text>
</comment>
<dbReference type="PROSITE" id="PS51257">
    <property type="entry name" value="PROKAR_LIPOPROTEIN"/>
    <property type="match status" value="1"/>
</dbReference>
<evidence type="ECO:0008006" key="3">
    <source>
        <dbReference type="Google" id="ProtNLM"/>
    </source>
</evidence>
<dbReference type="RefSeq" id="WP_224477314.1">
    <property type="nucleotide sequence ID" value="NZ_JAIUJS010000002.1"/>
</dbReference>
<proteinExistence type="predicted"/>
<reference evidence="2" key="1">
    <citation type="submission" date="2023-07" db="EMBL/GenBank/DDBJ databases">
        <authorList>
            <person name="Yue Y."/>
        </authorList>
    </citation>
    <scope>NUCLEOTIDE SEQUENCE [LARGE SCALE GENOMIC DNA]</scope>
    <source>
        <strain evidence="2">2Y89</strain>
    </source>
</reference>
<name>A0ABS7XXJ7_9FLAO</name>
<dbReference type="Proteomes" id="UP001198402">
    <property type="component" value="Unassembled WGS sequence"/>
</dbReference>
<keyword evidence="2" id="KW-1185">Reference proteome</keyword>